<keyword evidence="6" id="KW-0472">Membrane</keyword>
<dbReference type="Pfam" id="PF00287">
    <property type="entry name" value="Na_K-ATPase"/>
    <property type="match status" value="1"/>
</dbReference>
<evidence type="ECO:0000256" key="1">
    <source>
        <dbReference type="ARBA" id="ARBA00004606"/>
    </source>
</evidence>
<dbReference type="InterPro" id="IPR038702">
    <property type="entry name" value="Na/K_ATPase_sub_beta_sf"/>
</dbReference>
<sequence>MARRNQLLGFFVGTLTVVVYAQGPGLSFRPNQPADRGNSTLIYFRTDSQNTWKHWVDDINEYLADYQLTGANREHLRICDFTHPLDPDENKTCFFSLDPIANDCSAANNFGYDRGQPCILL</sequence>
<feature type="chain" id="PRO_5005517560" evidence="7">
    <location>
        <begin position="22"/>
        <end position="121"/>
    </location>
</feature>
<dbReference type="EMBL" id="GADI01005319">
    <property type="protein sequence ID" value="JAA68489.1"/>
    <property type="molecule type" value="mRNA"/>
</dbReference>
<dbReference type="PANTHER" id="PTHR11523">
    <property type="entry name" value="SODIUM/POTASSIUM-DEPENDENT ATPASE BETA SUBUNIT"/>
    <property type="match status" value="1"/>
</dbReference>
<keyword evidence="4" id="KW-0735">Signal-anchor</keyword>
<evidence type="ECO:0000256" key="3">
    <source>
        <dbReference type="ARBA" id="ARBA00022692"/>
    </source>
</evidence>
<dbReference type="GO" id="GO:1990573">
    <property type="term" value="P:potassium ion import across plasma membrane"/>
    <property type="evidence" value="ECO:0007669"/>
    <property type="project" value="TreeGrafter"/>
</dbReference>
<evidence type="ECO:0000313" key="8">
    <source>
        <dbReference type="EMBL" id="JAA68489.1"/>
    </source>
</evidence>
<evidence type="ECO:0000256" key="7">
    <source>
        <dbReference type="SAM" id="SignalP"/>
    </source>
</evidence>
<dbReference type="InterPro" id="IPR000402">
    <property type="entry name" value="Na/K_ATPase_sub_beta"/>
</dbReference>
<dbReference type="GO" id="GO:0006883">
    <property type="term" value="P:intracellular sodium ion homeostasis"/>
    <property type="evidence" value="ECO:0007669"/>
    <property type="project" value="TreeGrafter"/>
</dbReference>
<dbReference type="GO" id="GO:0030007">
    <property type="term" value="P:intracellular potassium ion homeostasis"/>
    <property type="evidence" value="ECO:0007669"/>
    <property type="project" value="TreeGrafter"/>
</dbReference>
<evidence type="ECO:0000256" key="4">
    <source>
        <dbReference type="ARBA" id="ARBA00022968"/>
    </source>
</evidence>
<dbReference type="GO" id="GO:0036376">
    <property type="term" value="P:sodium ion export across plasma membrane"/>
    <property type="evidence" value="ECO:0007669"/>
    <property type="project" value="TreeGrafter"/>
</dbReference>
<evidence type="ECO:0000256" key="5">
    <source>
        <dbReference type="ARBA" id="ARBA00022989"/>
    </source>
</evidence>
<accession>A0A0K8RDB5</accession>
<dbReference type="GO" id="GO:0001671">
    <property type="term" value="F:ATPase activator activity"/>
    <property type="evidence" value="ECO:0007669"/>
    <property type="project" value="TreeGrafter"/>
</dbReference>
<dbReference type="PANTHER" id="PTHR11523:SF28">
    <property type="entry name" value="NA_K-ATPASE BETA SUBUNIT ISOFORM 4-RELATED"/>
    <property type="match status" value="1"/>
</dbReference>
<name>A0A0K8RDB5_IXORI</name>
<evidence type="ECO:0000256" key="6">
    <source>
        <dbReference type="ARBA" id="ARBA00023136"/>
    </source>
</evidence>
<comment type="subcellular location">
    <subcellularLocation>
        <location evidence="1">Membrane</location>
        <topology evidence="1">Single-pass type II membrane protein</topology>
    </subcellularLocation>
</comment>
<protein>
    <submittedName>
        <fullName evidence="8">Putative sodium/potassium-transporting atpase subunit beta</fullName>
    </submittedName>
</protein>
<keyword evidence="5" id="KW-1133">Transmembrane helix</keyword>
<proteinExistence type="evidence at transcript level"/>
<organism evidence="8">
    <name type="scientific">Ixodes ricinus</name>
    <name type="common">Common tick</name>
    <name type="synonym">Acarus ricinus</name>
    <dbReference type="NCBI Taxonomy" id="34613"/>
    <lineage>
        <taxon>Eukaryota</taxon>
        <taxon>Metazoa</taxon>
        <taxon>Ecdysozoa</taxon>
        <taxon>Arthropoda</taxon>
        <taxon>Chelicerata</taxon>
        <taxon>Arachnida</taxon>
        <taxon>Acari</taxon>
        <taxon>Parasitiformes</taxon>
        <taxon>Ixodida</taxon>
        <taxon>Ixodoidea</taxon>
        <taxon>Ixodidae</taxon>
        <taxon>Ixodinae</taxon>
        <taxon>Ixodes</taxon>
    </lineage>
</organism>
<dbReference type="Gene3D" id="2.60.40.1660">
    <property type="entry name" value="Na, k-atpase alpha subunit"/>
    <property type="match status" value="1"/>
</dbReference>
<keyword evidence="3" id="KW-0812">Transmembrane</keyword>
<feature type="signal peptide" evidence="7">
    <location>
        <begin position="1"/>
        <end position="21"/>
    </location>
</feature>
<reference evidence="8" key="1">
    <citation type="submission" date="2012-12" db="EMBL/GenBank/DDBJ databases">
        <title>Identification and characterization of a phenylalanine ammonia-lyase gene family in Isatis indigotica Fort.</title>
        <authorList>
            <person name="Liu Q."/>
            <person name="Chen J."/>
            <person name="Zhou X."/>
            <person name="Di P."/>
            <person name="Xiao Y."/>
            <person name="Xuan H."/>
            <person name="Zhang L."/>
            <person name="Chen W."/>
        </authorList>
    </citation>
    <scope>NUCLEOTIDE SEQUENCE</scope>
    <source>
        <tissue evidence="8">Salivary gland</tissue>
    </source>
</reference>
<evidence type="ECO:0000256" key="2">
    <source>
        <dbReference type="ARBA" id="ARBA00005876"/>
    </source>
</evidence>
<dbReference type="GO" id="GO:0005890">
    <property type="term" value="C:sodium:potassium-exchanging ATPase complex"/>
    <property type="evidence" value="ECO:0007669"/>
    <property type="project" value="InterPro"/>
</dbReference>
<dbReference type="AlphaFoldDB" id="A0A0K8RDB5"/>
<comment type="similarity">
    <text evidence="2">Belongs to the X(+)/potassium ATPases subunit beta family.</text>
</comment>
<keyword evidence="7" id="KW-0732">Signal</keyword>